<dbReference type="Proteomes" id="UP000754495">
    <property type="component" value="Unassembled WGS sequence"/>
</dbReference>
<protein>
    <submittedName>
        <fullName evidence="1">Uncharacterized protein</fullName>
    </submittedName>
</protein>
<comment type="caution">
    <text evidence="1">The sequence shown here is derived from an EMBL/GenBank/DDBJ whole genome shotgun (WGS) entry which is preliminary data.</text>
</comment>
<proteinExistence type="predicted"/>
<sequence length="68" mass="7831">MFGIEPRLTRKGKRGEAEKFRNANTNVCIAEQQAPHEPMIIIEPDGRWDGNPVRCRIRLSPIFNKLLT</sequence>
<dbReference type="RefSeq" id="WP_167114101.1">
    <property type="nucleotide sequence ID" value="NZ_JAANOU010000001.1"/>
</dbReference>
<accession>A0ABX0SU96</accession>
<evidence type="ECO:0000313" key="2">
    <source>
        <dbReference type="Proteomes" id="UP000754495"/>
    </source>
</evidence>
<gene>
    <name evidence="1" type="ORF">FHX46_002750</name>
</gene>
<keyword evidence="2" id="KW-1185">Reference proteome</keyword>
<reference evidence="1 2" key="1">
    <citation type="submission" date="2020-03" db="EMBL/GenBank/DDBJ databases">
        <title>Sequencing the genomes of 1000 actinobacteria strains.</title>
        <authorList>
            <person name="Klenk H.-P."/>
        </authorList>
    </citation>
    <scope>NUCLEOTIDE SEQUENCE [LARGE SCALE GENOMIC DNA]</scope>
    <source>
        <strain evidence="1 2">DSM 45668</strain>
    </source>
</reference>
<dbReference type="EMBL" id="JAANOU010000001">
    <property type="protein sequence ID" value="NIH80220.1"/>
    <property type="molecule type" value="Genomic_DNA"/>
</dbReference>
<organism evidence="1 2">
    <name type="scientific">Amycolatopsis viridis</name>
    <dbReference type="NCBI Taxonomy" id="185678"/>
    <lineage>
        <taxon>Bacteria</taxon>
        <taxon>Bacillati</taxon>
        <taxon>Actinomycetota</taxon>
        <taxon>Actinomycetes</taxon>
        <taxon>Pseudonocardiales</taxon>
        <taxon>Pseudonocardiaceae</taxon>
        <taxon>Amycolatopsis</taxon>
    </lineage>
</organism>
<evidence type="ECO:0000313" key="1">
    <source>
        <dbReference type="EMBL" id="NIH80220.1"/>
    </source>
</evidence>
<name>A0ABX0SU96_9PSEU</name>